<dbReference type="Gene3D" id="1.10.630.10">
    <property type="entry name" value="Cytochrome P450"/>
    <property type="match status" value="1"/>
</dbReference>
<keyword evidence="7" id="KW-0560">Oxidoreductase</keyword>
<keyword evidence="5 6" id="KW-0408">Iron</keyword>
<dbReference type="PANTHER" id="PTHR24305:SF232">
    <property type="entry name" value="P450, PUTATIVE (EUROFUNG)-RELATED"/>
    <property type="match status" value="1"/>
</dbReference>
<protein>
    <submittedName>
        <fullName evidence="9">Cytochrome P450 monooxygenase mpaDE</fullName>
    </submittedName>
</protein>
<dbReference type="PRINTS" id="PR00463">
    <property type="entry name" value="EP450I"/>
</dbReference>
<dbReference type="InterPro" id="IPR036396">
    <property type="entry name" value="Cyt_P450_sf"/>
</dbReference>
<keyword evidence="8" id="KW-0812">Transmembrane</keyword>
<keyword evidence="10" id="KW-1185">Reference proteome</keyword>
<comment type="cofactor">
    <cofactor evidence="1 6">
        <name>heme</name>
        <dbReference type="ChEBI" id="CHEBI:30413"/>
    </cofactor>
</comment>
<feature type="transmembrane region" description="Helical" evidence="8">
    <location>
        <begin position="26"/>
        <end position="43"/>
    </location>
</feature>
<keyword evidence="8" id="KW-1133">Transmembrane helix</keyword>
<dbReference type="GO" id="GO:0004497">
    <property type="term" value="F:monooxygenase activity"/>
    <property type="evidence" value="ECO:0007669"/>
    <property type="project" value="UniProtKB-KW"/>
</dbReference>
<evidence type="ECO:0000256" key="6">
    <source>
        <dbReference type="PIRSR" id="PIRSR602401-1"/>
    </source>
</evidence>
<evidence type="ECO:0000313" key="10">
    <source>
        <dbReference type="Proteomes" id="UP000801864"/>
    </source>
</evidence>
<evidence type="ECO:0000256" key="4">
    <source>
        <dbReference type="ARBA" id="ARBA00022723"/>
    </source>
</evidence>
<dbReference type="SUPFAM" id="SSF48264">
    <property type="entry name" value="Cytochrome P450"/>
    <property type="match status" value="1"/>
</dbReference>
<keyword evidence="3 6" id="KW-0349">Heme</keyword>
<dbReference type="InterPro" id="IPR050121">
    <property type="entry name" value="Cytochrome_P450_monoxygenase"/>
</dbReference>
<evidence type="ECO:0000256" key="2">
    <source>
        <dbReference type="ARBA" id="ARBA00010617"/>
    </source>
</evidence>
<dbReference type="FunFam" id="1.10.630.10:FF:000050">
    <property type="entry name" value="Cytochrome P450 monooxygenase"/>
    <property type="match status" value="1"/>
</dbReference>
<dbReference type="GO" id="GO:0016705">
    <property type="term" value="F:oxidoreductase activity, acting on paired donors, with incorporation or reduction of molecular oxygen"/>
    <property type="evidence" value="ECO:0007669"/>
    <property type="project" value="InterPro"/>
</dbReference>
<dbReference type="AlphaFoldDB" id="A0A9P4XL27"/>
<keyword evidence="4 6" id="KW-0479">Metal-binding</keyword>
<comment type="caution">
    <text evidence="9">The sequence shown here is derived from an EMBL/GenBank/DDBJ whole genome shotgun (WGS) entry which is preliminary data.</text>
</comment>
<dbReference type="PRINTS" id="PR00385">
    <property type="entry name" value="P450"/>
</dbReference>
<sequence length="531" mass="60246">MSVFTPSLPWVRQIISRALEPILQAITRYGLFLALIGAAAYFFRIRYRKGLQDIPGPFWASILSFDRVITTASGKQQHKHLQYHNTYGPFVRVGPNHVSISRGEFITQIYGIGNAYPKSEFYSVFDAITPHGVRFSTLFSIRDEKAHKSLKRPVASAFSMTSLVELEPLTDICIEILISKLNRKQGQSVDFGTWLHWYAFDVITSLTFSTRQGFMETETDVDGIINAIEGRLVYNSIIGQVPFLHKFLLGNNFIAACAQAVPLVAKLNTVRSIVKFAASQLEKRTMGKSLSSNDQNHDLLDRFRRVRDSEEVMTNGDLLNHAASNVFAGSDTTAISLRSMFYYLCKNKRCYEKLREEIDNMDKEGSLSSPITFGEASRMPYLQACMKEAMRLHPAVGQMLERVVPEEGAQFGQHWLPPGTIVGINPWVVSRETTVYGEDVDDFRPERWLDATPEAAKYMQRNFLAFGSGGRSCLGKNISLLEMSKLVPELLRRFDIELSSPMTDWTLKTFWFVKQTDLFCTIKKRPTMEQS</sequence>
<evidence type="ECO:0000256" key="1">
    <source>
        <dbReference type="ARBA" id="ARBA00001971"/>
    </source>
</evidence>
<dbReference type="GO" id="GO:0020037">
    <property type="term" value="F:heme binding"/>
    <property type="evidence" value="ECO:0007669"/>
    <property type="project" value="InterPro"/>
</dbReference>
<comment type="similarity">
    <text evidence="2 7">Belongs to the cytochrome P450 family.</text>
</comment>
<dbReference type="Pfam" id="PF00067">
    <property type="entry name" value="p450"/>
    <property type="match status" value="1"/>
</dbReference>
<evidence type="ECO:0000256" key="7">
    <source>
        <dbReference type="RuleBase" id="RU000461"/>
    </source>
</evidence>
<dbReference type="Proteomes" id="UP000801864">
    <property type="component" value="Unassembled WGS sequence"/>
</dbReference>
<accession>A0A9P4XL27</accession>
<dbReference type="PROSITE" id="PS00086">
    <property type="entry name" value="CYTOCHROME_P450"/>
    <property type="match status" value="1"/>
</dbReference>
<dbReference type="GO" id="GO:0005506">
    <property type="term" value="F:iron ion binding"/>
    <property type="evidence" value="ECO:0007669"/>
    <property type="project" value="InterPro"/>
</dbReference>
<proteinExistence type="inferred from homology"/>
<keyword evidence="7 9" id="KW-0503">Monooxygenase</keyword>
<evidence type="ECO:0000256" key="5">
    <source>
        <dbReference type="ARBA" id="ARBA00023004"/>
    </source>
</evidence>
<evidence type="ECO:0000256" key="3">
    <source>
        <dbReference type="ARBA" id="ARBA00022617"/>
    </source>
</evidence>
<organism evidence="9 10">
    <name type="scientific">Trichoderma lentiforme</name>
    <dbReference type="NCBI Taxonomy" id="1567552"/>
    <lineage>
        <taxon>Eukaryota</taxon>
        <taxon>Fungi</taxon>
        <taxon>Dikarya</taxon>
        <taxon>Ascomycota</taxon>
        <taxon>Pezizomycotina</taxon>
        <taxon>Sordariomycetes</taxon>
        <taxon>Hypocreomycetidae</taxon>
        <taxon>Hypocreales</taxon>
        <taxon>Hypocreaceae</taxon>
        <taxon>Trichoderma</taxon>
    </lineage>
</organism>
<dbReference type="EMBL" id="QLNT01000004">
    <property type="protein sequence ID" value="KAF3074578.1"/>
    <property type="molecule type" value="Genomic_DNA"/>
</dbReference>
<gene>
    <name evidence="9" type="ORF">CFAM422_003191</name>
</gene>
<evidence type="ECO:0000256" key="8">
    <source>
        <dbReference type="SAM" id="Phobius"/>
    </source>
</evidence>
<feature type="binding site" description="axial binding residue" evidence="6">
    <location>
        <position position="473"/>
    </location>
    <ligand>
        <name>heme</name>
        <dbReference type="ChEBI" id="CHEBI:30413"/>
    </ligand>
    <ligandPart>
        <name>Fe</name>
        <dbReference type="ChEBI" id="CHEBI:18248"/>
    </ligandPart>
</feature>
<dbReference type="PANTHER" id="PTHR24305">
    <property type="entry name" value="CYTOCHROME P450"/>
    <property type="match status" value="1"/>
</dbReference>
<name>A0A9P4XL27_9HYPO</name>
<dbReference type="InterPro" id="IPR017972">
    <property type="entry name" value="Cyt_P450_CS"/>
</dbReference>
<keyword evidence="8" id="KW-0472">Membrane</keyword>
<evidence type="ECO:0000313" key="9">
    <source>
        <dbReference type="EMBL" id="KAF3074578.1"/>
    </source>
</evidence>
<dbReference type="InterPro" id="IPR001128">
    <property type="entry name" value="Cyt_P450"/>
</dbReference>
<dbReference type="InterPro" id="IPR002401">
    <property type="entry name" value="Cyt_P450_E_grp-I"/>
</dbReference>
<reference evidence="9 10" key="1">
    <citation type="submission" date="2018-06" db="EMBL/GenBank/DDBJ databases">
        <title>Genome analysis of cellulolytic fungus Trichoderma lentiforme CFAM-422.</title>
        <authorList>
            <person name="Steindorff A.S."/>
            <person name="Formighieri E.F."/>
            <person name="Midorikawa G.E.O."/>
            <person name="Tamietti M.S."/>
            <person name="Ramos E.Z."/>
            <person name="Silva A.S."/>
            <person name="Bon E.P.S."/>
            <person name="Mendes T.D."/>
            <person name="Damaso M.C.T."/>
            <person name="Favaro L.C.L."/>
        </authorList>
    </citation>
    <scope>NUCLEOTIDE SEQUENCE [LARGE SCALE GENOMIC DNA]</scope>
    <source>
        <strain evidence="9 10">CFAM-422</strain>
    </source>
</reference>
<dbReference type="CDD" id="cd11060">
    <property type="entry name" value="CYP57A1-like"/>
    <property type="match status" value="1"/>
</dbReference>